<dbReference type="InterPro" id="IPR014710">
    <property type="entry name" value="RmlC-like_jellyroll"/>
</dbReference>
<evidence type="ECO:0000256" key="1">
    <source>
        <dbReference type="SAM" id="SignalP"/>
    </source>
</evidence>
<comment type="caution">
    <text evidence="2">The sequence shown here is derived from an EMBL/GenBank/DDBJ whole genome shotgun (WGS) entry which is preliminary data.</text>
</comment>
<dbReference type="InterPro" id="IPR028013">
    <property type="entry name" value="DUF4437"/>
</dbReference>
<name>A0A7V9VZT9_9GAMM</name>
<evidence type="ECO:0000313" key="4">
    <source>
        <dbReference type="Proteomes" id="UP000518091"/>
    </source>
</evidence>
<reference evidence="2 4" key="2">
    <citation type="submission" date="2020-07" db="EMBL/GenBank/DDBJ databases">
        <title>Identification of Halomonas strains.</title>
        <authorList>
            <person name="Xiao Z."/>
            <person name="Shen J."/>
        </authorList>
    </citation>
    <scope>NUCLEOTIDE SEQUENCE [LARGE SCALE GENOMIC DNA]</scope>
    <source>
        <strain evidence="2 4">DSM 17331</strain>
    </source>
</reference>
<dbReference type="Proteomes" id="UP000518091">
    <property type="component" value="Unassembled WGS sequence"/>
</dbReference>
<dbReference type="AlphaFoldDB" id="A0A7V9VZT9"/>
<sequence>MKRLTATLTAAALTLTLTTASGGLWAEPYHGHGHLLGTPDDLEWGPVASMGEGAEIAVIEGDLSAEVPFTFRLRLEDGYEIRPHVHPAYERVTVLEGTLHFAHGENFDREATQALPVGGYAIMAPGEPMFGYAEGETIFQLHGTGPWGIDYVDPADDPRQ</sequence>
<reference evidence="3 5" key="1">
    <citation type="submission" date="2020-05" db="EMBL/GenBank/DDBJ databases">
        <title>Comparative genomic analysis of denitrifying bacteria from Halomonas genus.</title>
        <authorList>
            <person name="Wang L."/>
            <person name="Shao Z."/>
        </authorList>
    </citation>
    <scope>NUCLEOTIDE SEQUENCE [LARGE SCALE GENOMIC DNA]</scope>
    <source>
        <strain evidence="3 5">DSM 17331</strain>
    </source>
</reference>
<keyword evidence="1" id="KW-0732">Signal</keyword>
<dbReference type="Gene3D" id="2.60.120.10">
    <property type="entry name" value="Jelly Rolls"/>
    <property type="match status" value="1"/>
</dbReference>
<dbReference type="RefSeq" id="WP_181513818.1">
    <property type="nucleotide sequence ID" value="NZ_JABFUB010000002.1"/>
</dbReference>
<gene>
    <name evidence="2" type="ORF">H1D44_05415</name>
    <name evidence="3" type="ORF">HOP48_03630</name>
</gene>
<dbReference type="CDD" id="cd06989">
    <property type="entry name" value="cupin_DRT102"/>
    <property type="match status" value="1"/>
</dbReference>
<evidence type="ECO:0000313" key="5">
    <source>
        <dbReference type="Proteomes" id="UP000814353"/>
    </source>
</evidence>
<evidence type="ECO:0000313" key="2">
    <source>
        <dbReference type="EMBL" id="MBA2778332.1"/>
    </source>
</evidence>
<dbReference type="EMBL" id="JACEFT010000004">
    <property type="protein sequence ID" value="MBA2778332.1"/>
    <property type="molecule type" value="Genomic_DNA"/>
</dbReference>
<dbReference type="InterPro" id="IPR011051">
    <property type="entry name" value="RmlC_Cupin_sf"/>
</dbReference>
<feature type="signal peptide" evidence="1">
    <location>
        <begin position="1"/>
        <end position="26"/>
    </location>
</feature>
<organism evidence="2 4">
    <name type="scientific">Billgrantia kenyensis</name>
    <dbReference type="NCBI Taxonomy" id="321266"/>
    <lineage>
        <taxon>Bacteria</taxon>
        <taxon>Pseudomonadati</taxon>
        <taxon>Pseudomonadota</taxon>
        <taxon>Gammaproteobacteria</taxon>
        <taxon>Oceanospirillales</taxon>
        <taxon>Halomonadaceae</taxon>
        <taxon>Billgrantia</taxon>
    </lineage>
</organism>
<dbReference type="Proteomes" id="UP000814353">
    <property type="component" value="Unassembled WGS sequence"/>
</dbReference>
<dbReference type="Pfam" id="PF14499">
    <property type="entry name" value="DUF4437"/>
    <property type="match status" value="1"/>
</dbReference>
<accession>A0A7V9VZT9</accession>
<dbReference type="SUPFAM" id="SSF51182">
    <property type="entry name" value="RmlC-like cupins"/>
    <property type="match status" value="1"/>
</dbReference>
<protein>
    <submittedName>
        <fullName evidence="2">Cupin domain-containing protein</fullName>
    </submittedName>
</protein>
<keyword evidence="5" id="KW-1185">Reference proteome</keyword>
<evidence type="ECO:0000313" key="3">
    <source>
        <dbReference type="EMBL" id="MCG6660639.1"/>
    </source>
</evidence>
<feature type="chain" id="PRO_5030578412" evidence="1">
    <location>
        <begin position="27"/>
        <end position="160"/>
    </location>
</feature>
<proteinExistence type="predicted"/>
<dbReference type="EMBL" id="JABFUB010000002">
    <property type="protein sequence ID" value="MCG6660639.1"/>
    <property type="molecule type" value="Genomic_DNA"/>
</dbReference>